<keyword evidence="7" id="KW-1185">Reference proteome</keyword>
<keyword evidence="3" id="KW-0732">Signal</keyword>
<dbReference type="Proteomes" id="UP000672097">
    <property type="component" value="Unassembled WGS sequence"/>
</dbReference>
<evidence type="ECO:0000313" key="6">
    <source>
        <dbReference type="EMBL" id="MBQ0935385.1"/>
    </source>
</evidence>
<feature type="signal peptide" evidence="3">
    <location>
        <begin position="1"/>
        <end position="25"/>
    </location>
</feature>
<evidence type="ECO:0000259" key="5">
    <source>
        <dbReference type="SMART" id="SM01360"/>
    </source>
</evidence>
<dbReference type="Pfam" id="PF17973">
    <property type="entry name" value="bMG10"/>
    <property type="match status" value="1"/>
</dbReference>
<feature type="domain" description="Alpha-2-macroglobulin" evidence="5">
    <location>
        <begin position="1279"/>
        <end position="1377"/>
    </location>
</feature>
<dbReference type="Gene3D" id="2.60.40.1930">
    <property type="match status" value="1"/>
</dbReference>
<evidence type="ECO:0000313" key="7">
    <source>
        <dbReference type="Proteomes" id="UP000672097"/>
    </source>
</evidence>
<accession>A0ABS5DW88</accession>
<evidence type="ECO:0000256" key="2">
    <source>
        <dbReference type="SAM" id="MobiDB-lite"/>
    </source>
</evidence>
<dbReference type="InterPro" id="IPR021868">
    <property type="entry name" value="Alpha_2_Macroglob_MG3"/>
</dbReference>
<dbReference type="SMART" id="SM01359">
    <property type="entry name" value="A2M_N_2"/>
    <property type="match status" value="1"/>
</dbReference>
<dbReference type="InterPro" id="IPR001599">
    <property type="entry name" value="Macroglobln_a2"/>
</dbReference>
<organism evidence="6 7">
    <name type="scientific">Ideonella paludis</name>
    <dbReference type="NCBI Taxonomy" id="1233411"/>
    <lineage>
        <taxon>Bacteria</taxon>
        <taxon>Pseudomonadati</taxon>
        <taxon>Pseudomonadota</taxon>
        <taxon>Betaproteobacteria</taxon>
        <taxon>Burkholderiales</taxon>
        <taxon>Sphaerotilaceae</taxon>
        <taxon>Ideonella</taxon>
    </lineage>
</organism>
<dbReference type="Pfam" id="PF01835">
    <property type="entry name" value="MG2"/>
    <property type="match status" value="1"/>
</dbReference>
<comment type="caution">
    <text evidence="6">The sequence shown here is derived from an EMBL/GenBank/DDBJ whole genome shotgun (WGS) entry which is preliminary data.</text>
</comment>
<dbReference type="Pfam" id="PF07703">
    <property type="entry name" value="A2M_BRD"/>
    <property type="match status" value="1"/>
</dbReference>
<dbReference type="PANTHER" id="PTHR40094">
    <property type="entry name" value="ALPHA-2-MACROGLOBULIN HOMOLOG"/>
    <property type="match status" value="1"/>
</dbReference>
<dbReference type="Pfam" id="PF11974">
    <property type="entry name" value="bMG3"/>
    <property type="match status" value="1"/>
</dbReference>
<protein>
    <submittedName>
        <fullName evidence="6">Alpha-2-macroglobulin</fullName>
    </submittedName>
</protein>
<dbReference type="EMBL" id="JAGQDG010000003">
    <property type="protein sequence ID" value="MBQ0935385.1"/>
    <property type="molecule type" value="Genomic_DNA"/>
</dbReference>
<feature type="chain" id="PRO_5046976575" evidence="3">
    <location>
        <begin position="26"/>
        <end position="1974"/>
    </location>
</feature>
<dbReference type="PANTHER" id="PTHR40094:SF1">
    <property type="entry name" value="UBIQUITIN DOMAIN-CONTAINING PROTEIN"/>
    <property type="match status" value="1"/>
</dbReference>
<dbReference type="InterPro" id="IPR011625">
    <property type="entry name" value="A2M_N_BRD"/>
</dbReference>
<evidence type="ECO:0000256" key="3">
    <source>
        <dbReference type="SAM" id="SignalP"/>
    </source>
</evidence>
<feature type="domain" description="Alpha-2-macroglobulin bait region" evidence="4">
    <location>
        <begin position="1034"/>
        <end position="1221"/>
    </location>
</feature>
<proteinExistence type="inferred from homology"/>
<dbReference type="Pfam" id="PF00207">
    <property type="entry name" value="A2M"/>
    <property type="match status" value="1"/>
</dbReference>
<reference evidence="6 7" key="1">
    <citation type="submission" date="2021-04" db="EMBL/GenBank/DDBJ databases">
        <title>The genome sequence of type strain Ideonella paludis KCTC 32238.</title>
        <authorList>
            <person name="Liu Y."/>
        </authorList>
    </citation>
    <scope>NUCLEOTIDE SEQUENCE [LARGE SCALE GENOMIC DNA]</scope>
    <source>
        <strain evidence="6 7">KCTC 32238</strain>
    </source>
</reference>
<gene>
    <name evidence="6" type="ORF">KAK11_08605</name>
</gene>
<name>A0ABS5DW88_9BURK</name>
<sequence length="1974" mass="212925">MTKAARWVWLVGGMLGAALPLTALAAKVTTMTPQGETPVVKQIRWRFDTDVVPQGDPRLPAPAVLRCEGKLVEGNSRWLAGKEWVLDLPQPLAAGQRCEVALAPGWTPSLSGATAPTAVTHSFSTSGPSVANTWPSPWARIEEEQHFLVQLTGPVQPASLAKNAWCEVDGLGERLSVKSMSGAPRDELIKRYRLQGQADRVLLLACQRPFAAEAKVRLVWGAGIVGTQGTVATKTVQRFEWTVRERFEAEFSCERERAQAPCMPLRPLRVRFSSPVPRDLAAKLSVEVQGGSALKAQLDKDGDAETVTEVSFAAPLPVNAKLKVVMPSGLKDQSGRPLANAASFPLDTGTGAMPPLAKFAAAPFGILESDQKGGEIAMLPVTVRHVQSDLSGLTGSGQVRIKRIDAAASDFEILRWLGRVNRFHESTITAKEAGWPADQWTVMETVTDGQGREKKVRRERDIGTREASLLLSEPGVQTAKLPMLDGKPDQVRPFEVLGIPLPQPGYHLVEVESRLLGKALLANPAPMFVRTGALVTNLGVHFKRGRENSLVWVTTLDRAKPVAGAAVAVSDCRGKEVWSGKTDDKGLARIPRGFDNDQHEQCLVRQAWFVSARAPDAAGRPDMAFTFSDWMGGIDPWRFNQPLASGATPDTVAHTVMDRSLFRVGETVHMKHYLRQQTARGLKLPPAVGAPTKVILTHAGSGEETELPLSWPAGKGHAAGQWAIPATAKLGVYDVALASGHERWSSGQFRIEAFRLPVIDARLSGPKAAQVAVSETALELQLNVFAGGVMAQARTTVSALLKDRSPSFAGYGDFSFDLPRAGRVGEEMDDDSGETPEHDDGSRILLAHQALSTDANGAARVQIKNLPKTERPAELLTEVSFNDPNGEVQTVRQTVALWPSSVVVGLRSRSWVTKGGSTALQAVALGTDGKPLAGQAVQVRAKLMKMVSTRKRLVGGFYAYEHHENSKDLGVVCEAKTDEKGLAACDADLGQEPGEIQLVVEAKDEAKRVAKAGLSIWLTGQGDNWFAQDNDDRIDVLAEQAELQPGQTARLQVRMPHREATALVSIEREGILDTRIVQLRGDKPIIELPIPKAAGEQSWAPNVYVSVMVLRGRVRDVPWYSFFTWGWQSPSEWWQAWRHEGVDYQAPTAMVDLSKPSFKLGVAALRIGLAEHELNVSVTADKASYAVRDKAKVTVRVTRGGQPAAGASVAFAAVDESLLALKANDSWNLLDAMMQPRGWGVETSTAQGEIIGRRHYGKKAVPAGGGGGRNPTRELFDTLLLWRADVSLDANGQAQLEVPLNDSLTKFRLVAVADAAVKRGGETLHDVFGTGHTTISVSQDLQMLAGLPLVGREGDQFDAGFTLRNTTAKAMTVEATLRGEVSGGEPLALPAKTVSLAAGAAVEVTWPVTLPTVAQGPASVRWVGSARDSQGSAKDQLAVTQTLLPAVPLRIWSASIQQVQAAAPTSVAVAAPADALGVSDQPNPPKRGGVQASLQPTLAGAMPGVRRFFEQYPYTCLEQRSSRAVGLADKAAWTAVMADLPGYLDIDGLAHYYPPSSSDASGGSDRLTAYLLALSDESAWPLPDAARHRMLDGLQAFVEGRLERRFNTPKADLDVRKLAALEALSRHGRAQAKHLGSLQINPAQWPTAALIDWALVLRRVGTIPERARLLQEASNLLRSRLDVSGMSLRFTTEGSDYWWWLMDSPDSNANRLVLAFADQPDWQADMPRLVLGALGRQQRGAWLTTTANAWGTLAMRRFSSLYERSPVTGSTVLTLGPSSKTVDWAAEPKGSTQLLPWPATSSAALQAQQQGTGKPWLTVQTLAAVPLKAPLEAGYSLQRSVEVVNQKTPGQWSKGDVMRVRLTINARADMAWAALSDPIPTGATALGSGLGGDSQIATQGEGKKAEGWTPTYVERGADAWRGVWQWLPQGQHVVEYTVRLNQSGSFNLPPTRIEGMYAPDSFAERPNPVFKVAP</sequence>
<evidence type="ECO:0000256" key="1">
    <source>
        <dbReference type="ARBA" id="ARBA00010556"/>
    </source>
</evidence>
<dbReference type="SMART" id="SM01360">
    <property type="entry name" value="A2M"/>
    <property type="match status" value="1"/>
</dbReference>
<dbReference type="RefSeq" id="WP_210808293.1">
    <property type="nucleotide sequence ID" value="NZ_JAGQDG010000003.1"/>
</dbReference>
<dbReference type="InterPro" id="IPR051802">
    <property type="entry name" value="YfhM-like"/>
</dbReference>
<comment type="similarity">
    <text evidence="1">Belongs to the protease inhibitor I39 (alpha-2-macroglobulin) family. Bacterial alpha-2-macroglobulin subfamily.</text>
</comment>
<dbReference type="InterPro" id="IPR002890">
    <property type="entry name" value="MG2"/>
</dbReference>
<feature type="region of interest" description="Disordered" evidence="2">
    <location>
        <begin position="1886"/>
        <end position="1908"/>
    </location>
</feature>
<evidence type="ECO:0000259" key="4">
    <source>
        <dbReference type="SMART" id="SM01359"/>
    </source>
</evidence>
<dbReference type="InterPro" id="IPR041246">
    <property type="entry name" value="Bact_MG10"/>
</dbReference>